<evidence type="ECO:0000313" key="1">
    <source>
        <dbReference type="EMBL" id="TES48096.1"/>
    </source>
</evidence>
<name>A0A4Y7WIM5_9BACI</name>
<dbReference type="EMBL" id="SNUX01000003">
    <property type="protein sequence ID" value="TES48096.1"/>
    <property type="molecule type" value="Genomic_DNA"/>
</dbReference>
<reference evidence="1 2" key="1">
    <citation type="submission" date="2019-03" db="EMBL/GenBank/DDBJ databases">
        <authorList>
            <person name="Liu G."/>
        </authorList>
    </citation>
    <scope>NUCLEOTIDE SEQUENCE [LARGE SCALE GENOMIC DNA]</scope>
    <source>
        <strain evidence="1 2">DSM 19099</strain>
    </source>
</reference>
<protein>
    <submittedName>
        <fullName evidence="1">Uncharacterized protein</fullName>
    </submittedName>
</protein>
<dbReference type="RefSeq" id="WP_134259379.1">
    <property type="nucleotide sequence ID" value="NZ_LDIM01000014.1"/>
</dbReference>
<gene>
    <name evidence="1" type="ORF">E2L03_13255</name>
</gene>
<evidence type="ECO:0000313" key="2">
    <source>
        <dbReference type="Proteomes" id="UP000298210"/>
    </source>
</evidence>
<comment type="caution">
    <text evidence="1">The sequence shown here is derived from an EMBL/GenBank/DDBJ whole genome shotgun (WGS) entry which is preliminary data.</text>
</comment>
<organism evidence="1 2">
    <name type="scientific">Shouchella lehensis</name>
    <dbReference type="NCBI Taxonomy" id="300825"/>
    <lineage>
        <taxon>Bacteria</taxon>
        <taxon>Bacillati</taxon>
        <taxon>Bacillota</taxon>
        <taxon>Bacilli</taxon>
        <taxon>Bacillales</taxon>
        <taxon>Bacillaceae</taxon>
        <taxon>Shouchella</taxon>
    </lineage>
</organism>
<proteinExistence type="predicted"/>
<accession>A0A4Y7WIM5</accession>
<sequence>MAKYCERDHVKNMILELEDMFSRKTIEKFSGENKKVYLWSLCGIFLEILIAGKYNQMPFYGFAKMQKETLGYIKEDRESSFTSRTVYGGRLYKLPITVSSSIDLDAPEGRSIIINFARNYLSDLKQKNKRLYKLQELQDKFEMKQFYNQSLGIPVKPHHWIDINFDNTATVTMPEFINYCDLINIYNIFVEKFNQKNSIQDELLRVEIDKELNSLTRQIIINSITFFESYLFYYFYNQKFSESISQEKIKSFLTKNKVEDDTILKQLVFRLHEHIKKNQEIQLLKSKIKAHSKVRNQLIHASALTDESSSLSNLEHLIDMSEERFISAAQDCYDFIFLMDSLLPKEEKILFWINRFEKPDFTSFKKISLLNKNRKIH</sequence>
<dbReference type="AlphaFoldDB" id="A0A4Y7WIM5"/>
<dbReference type="Proteomes" id="UP000298210">
    <property type="component" value="Unassembled WGS sequence"/>
</dbReference>